<organism evidence="1 2">
    <name type="scientific">Armillaria borealis</name>
    <dbReference type="NCBI Taxonomy" id="47425"/>
    <lineage>
        <taxon>Eukaryota</taxon>
        <taxon>Fungi</taxon>
        <taxon>Dikarya</taxon>
        <taxon>Basidiomycota</taxon>
        <taxon>Agaricomycotina</taxon>
        <taxon>Agaricomycetes</taxon>
        <taxon>Agaricomycetidae</taxon>
        <taxon>Agaricales</taxon>
        <taxon>Marasmiineae</taxon>
        <taxon>Physalacriaceae</taxon>
        <taxon>Armillaria</taxon>
    </lineage>
</organism>
<evidence type="ECO:0000313" key="2">
    <source>
        <dbReference type="Proteomes" id="UP001175226"/>
    </source>
</evidence>
<dbReference type="Proteomes" id="UP001175226">
    <property type="component" value="Unassembled WGS sequence"/>
</dbReference>
<sequence>MNTMEMPKLDKQFHGLLPDFFLETFEQRASAVKQNETCRRDLFAQFYEDSRDKYHPFAIALRRLDVCAVGGRVDECRAEGVGRSPKCKPNFVTALLRIKYLKVREGLETSSTVRTFDDVNVFNIQNILRRSSLPIDTIEPGTGKQGLAYIRKSNLLQGLFWINRISPRSSRQEDPSANVVRCEASPQKLPVHHAGLQLTPGFPITGTCVFVDHHRTSSSRILYMVSCMWASTPACHSTWSPSLVSKALSNGHHDKFTSGEDREIAQVAGEFSILQGQGR</sequence>
<reference evidence="1" key="1">
    <citation type="submission" date="2023-06" db="EMBL/GenBank/DDBJ databases">
        <authorList>
            <consortium name="Lawrence Berkeley National Laboratory"/>
            <person name="Ahrendt S."/>
            <person name="Sahu N."/>
            <person name="Indic B."/>
            <person name="Wong-Bajracharya J."/>
            <person name="Merenyi Z."/>
            <person name="Ke H.-M."/>
            <person name="Monk M."/>
            <person name="Kocsube S."/>
            <person name="Drula E."/>
            <person name="Lipzen A."/>
            <person name="Balint B."/>
            <person name="Henrissat B."/>
            <person name="Andreopoulos B."/>
            <person name="Martin F.M."/>
            <person name="Harder C.B."/>
            <person name="Rigling D."/>
            <person name="Ford K.L."/>
            <person name="Foster G.D."/>
            <person name="Pangilinan J."/>
            <person name="Papanicolaou A."/>
            <person name="Barry K."/>
            <person name="LaButti K."/>
            <person name="Viragh M."/>
            <person name="Koriabine M."/>
            <person name="Yan M."/>
            <person name="Riley R."/>
            <person name="Champramary S."/>
            <person name="Plett K.L."/>
            <person name="Tsai I.J."/>
            <person name="Slot J."/>
            <person name="Sipos G."/>
            <person name="Plett J."/>
            <person name="Nagy L.G."/>
            <person name="Grigoriev I.V."/>
        </authorList>
    </citation>
    <scope>NUCLEOTIDE SEQUENCE</scope>
    <source>
        <strain evidence="1">FPL87.14</strain>
    </source>
</reference>
<proteinExistence type="predicted"/>
<accession>A0AA39J414</accession>
<evidence type="ECO:0000313" key="1">
    <source>
        <dbReference type="EMBL" id="KAK0435668.1"/>
    </source>
</evidence>
<gene>
    <name evidence="1" type="ORF">EV421DRAFT_1740124</name>
</gene>
<dbReference type="EMBL" id="JAUEPT010000061">
    <property type="protein sequence ID" value="KAK0435668.1"/>
    <property type="molecule type" value="Genomic_DNA"/>
</dbReference>
<name>A0AA39J414_9AGAR</name>
<dbReference type="AlphaFoldDB" id="A0AA39J414"/>
<comment type="caution">
    <text evidence="1">The sequence shown here is derived from an EMBL/GenBank/DDBJ whole genome shotgun (WGS) entry which is preliminary data.</text>
</comment>
<keyword evidence="2" id="KW-1185">Reference proteome</keyword>
<protein>
    <submittedName>
        <fullName evidence="1">Uncharacterized protein</fullName>
    </submittedName>
</protein>